<proteinExistence type="predicted"/>
<dbReference type="AlphaFoldDB" id="A0A0F9AEC1"/>
<gene>
    <name evidence="1" type="ORF">LCGC14_2660830</name>
</gene>
<feature type="non-terminal residue" evidence="1">
    <location>
        <position position="157"/>
    </location>
</feature>
<protein>
    <submittedName>
        <fullName evidence="1">Uncharacterized protein</fullName>
    </submittedName>
</protein>
<evidence type="ECO:0000313" key="1">
    <source>
        <dbReference type="EMBL" id="KKK96630.1"/>
    </source>
</evidence>
<dbReference type="EMBL" id="LAZR01046394">
    <property type="protein sequence ID" value="KKK96630.1"/>
    <property type="molecule type" value="Genomic_DNA"/>
</dbReference>
<sequence length="157" mass="17896">MLFPQTGGVTTAITSPEKNPSIFAPESIVIFGLPPEFKEIVSALIIFGINTKVKKINELEVYASFKEHGYSIFETDVLKEKYPEYIEDFISHLLDLQRKKSILLRLDIAEAVFQGSVSIHIKKGKGIYTTWRSRLVGTFNRIIGMNDMSNSLYHRLR</sequence>
<name>A0A0F9AEC1_9ZZZZ</name>
<accession>A0A0F9AEC1</accession>
<reference evidence="1" key="1">
    <citation type="journal article" date="2015" name="Nature">
        <title>Complex archaea that bridge the gap between prokaryotes and eukaryotes.</title>
        <authorList>
            <person name="Spang A."/>
            <person name="Saw J.H."/>
            <person name="Jorgensen S.L."/>
            <person name="Zaremba-Niedzwiedzka K."/>
            <person name="Martijn J."/>
            <person name="Lind A.E."/>
            <person name="van Eijk R."/>
            <person name="Schleper C."/>
            <person name="Guy L."/>
            <person name="Ettema T.J."/>
        </authorList>
    </citation>
    <scope>NUCLEOTIDE SEQUENCE</scope>
</reference>
<comment type="caution">
    <text evidence="1">The sequence shown here is derived from an EMBL/GenBank/DDBJ whole genome shotgun (WGS) entry which is preliminary data.</text>
</comment>
<organism evidence="1">
    <name type="scientific">marine sediment metagenome</name>
    <dbReference type="NCBI Taxonomy" id="412755"/>
    <lineage>
        <taxon>unclassified sequences</taxon>
        <taxon>metagenomes</taxon>
        <taxon>ecological metagenomes</taxon>
    </lineage>
</organism>